<dbReference type="Proteomes" id="UP000199343">
    <property type="component" value="Unassembled WGS sequence"/>
</dbReference>
<dbReference type="RefSeq" id="WP_091632539.1">
    <property type="nucleotide sequence ID" value="NZ_FMIC01000002.1"/>
</dbReference>
<protein>
    <submittedName>
        <fullName evidence="1">Uncharacterized protein</fullName>
    </submittedName>
</protein>
<dbReference type="EMBL" id="FMIC01000002">
    <property type="protein sequence ID" value="SCL73618.1"/>
    <property type="molecule type" value="Genomic_DNA"/>
</dbReference>
<sequence>MEIRTIGGQPHTDIAGAAEFTRRSEATVRLKTSPKQRERGSGWPAPVTQDKKSWFPIDELKRVRDILLPQIVESARARVYQIKLDGDPEELLPAAEFRKILDISPGAWDLYAGRSKAAWKRHEDGYLPLFDLEEPAPTGGMTRYWKRRRIQEWINARGGSVQDPNRPSE</sequence>
<dbReference type="AlphaFoldDB" id="A0A1C6W514"/>
<reference evidence="1 2" key="1">
    <citation type="submission" date="2016-06" db="EMBL/GenBank/DDBJ databases">
        <authorList>
            <person name="Kjaerup R.B."/>
            <person name="Dalgaard T.S."/>
            <person name="Juul-Madsen H.R."/>
        </authorList>
    </citation>
    <scope>NUCLEOTIDE SEQUENCE [LARGE SCALE GENOMIC DNA]</scope>
    <source>
        <strain evidence="1 2">DSM 43363</strain>
    </source>
</reference>
<accession>A0A1C6W514</accession>
<proteinExistence type="predicted"/>
<organism evidence="1 2">
    <name type="scientific">Micromonospora peucetia</name>
    <dbReference type="NCBI Taxonomy" id="47871"/>
    <lineage>
        <taxon>Bacteria</taxon>
        <taxon>Bacillati</taxon>
        <taxon>Actinomycetota</taxon>
        <taxon>Actinomycetes</taxon>
        <taxon>Micromonosporales</taxon>
        <taxon>Micromonosporaceae</taxon>
        <taxon>Micromonospora</taxon>
    </lineage>
</organism>
<evidence type="ECO:0000313" key="2">
    <source>
        <dbReference type="Proteomes" id="UP000199343"/>
    </source>
</evidence>
<gene>
    <name evidence="1" type="ORF">GA0070608_5926</name>
</gene>
<dbReference type="OrthoDB" id="3360002at2"/>
<evidence type="ECO:0000313" key="1">
    <source>
        <dbReference type="EMBL" id="SCL73618.1"/>
    </source>
</evidence>
<name>A0A1C6W514_9ACTN</name>